<comment type="miscellaneous">
    <text evidence="3">A lyase-type mechanism (elimination/hydration) is suggested for the cleavage of the lactyl ether bond of MurNAc 6-phosphate, with the formation of an alpha,beta-unsaturated aldehyde intermediate with (E)-stereochemistry, followed by the syn addition of water to give product.</text>
</comment>
<dbReference type="PANTHER" id="PTHR10088">
    <property type="entry name" value="GLUCOKINASE REGULATORY PROTEIN"/>
    <property type="match status" value="1"/>
</dbReference>
<dbReference type="AlphaFoldDB" id="A0A512T0J4"/>
<dbReference type="PANTHER" id="PTHR10088:SF4">
    <property type="entry name" value="GLUCOKINASE REGULATORY PROTEIN"/>
    <property type="match status" value="1"/>
</dbReference>
<dbReference type="InterPro" id="IPR005488">
    <property type="entry name" value="Etherase_MurQ"/>
</dbReference>
<feature type="active site" evidence="3">
    <location>
        <position position="117"/>
    </location>
</feature>
<accession>A0A512T0J4</accession>
<feature type="active site" description="Proton donor" evidence="3">
    <location>
        <position position="86"/>
    </location>
</feature>
<comment type="function">
    <text evidence="3">Specifically catalyzes the cleavage of the D-lactyl ether substituent of MurNAc 6-phosphate, producing GlcNAc 6-phosphate and D-lactate.</text>
</comment>
<dbReference type="OrthoDB" id="9813395at2"/>
<dbReference type="InterPro" id="IPR046348">
    <property type="entry name" value="SIS_dom_sf"/>
</dbReference>
<reference evidence="6 7" key="1">
    <citation type="submission" date="2019-07" db="EMBL/GenBank/DDBJ databases">
        <title>Whole genome shotgun sequence of Knoellia locipacati NBRC 109775.</title>
        <authorList>
            <person name="Hosoyama A."/>
            <person name="Uohara A."/>
            <person name="Ohji S."/>
            <person name="Ichikawa N."/>
        </authorList>
    </citation>
    <scope>NUCLEOTIDE SEQUENCE [LARGE SCALE GENOMIC DNA]</scope>
    <source>
        <strain evidence="6 7">NBRC 109775</strain>
    </source>
</reference>
<dbReference type="Proteomes" id="UP000321793">
    <property type="component" value="Unassembled WGS sequence"/>
</dbReference>
<dbReference type="InterPro" id="IPR001347">
    <property type="entry name" value="SIS_dom"/>
</dbReference>
<evidence type="ECO:0000313" key="6">
    <source>
        <dbReference type="EMBL" id="GEQ13711.1"/>
    </source>
</evidence>
<gene>
    <name evidence="3 6" type="primary">murQ</name>
    <name evidence="6" type="ORF">KLO01_17580</name>
</gene>
<keyword evidence="7" id="KW-1185">Reference proteome</keyword>
<sequence length="350" mass="35326">MVSDVRVSAPTEERHPGTVGIDSASTLEVLTLMNEADRTVADAVAEMLPELAVLVDHAVAAIRAGGHVHYFGAGTSGRLAVLDAAELLPTFNAPEGLFVAHHAGGPTALLRAVENVEDDSDLGSADAGVVSEGDVVIGLTASGRTPYVKGALMCAREMGARTALVTANPGSELAAYADHLLVADTGPEVLTGSTRLKAGTAQKLVLNAFSTAVMIRLGRTWSNLMVDVVATNAKLRGRVVRILQEATGASDEDARLVLEAAGGRLKPALLSLLAGIRVDDALDALAANGDSVAAALAALTTPPASRTAPHGASGGAPRSASPSPAPGAPHGTPSTPRPTSSQSASTGELS</sequence>
<dbReference type="Pfam" id="PF22645">
    <property type="entry name" value="GKRP_SIS_N"/>
    <property type="match status" value="1"/>
</dbReference>
<dbReference type="NCBIfam" id="NF009222">
    <property type="entry name" value="PRK12570.1"/>
    <property type="match status" value="1"/>
</dbReference>
<keyword evidence="1 3" id="KW-0456">Lyase</keyword>
<dbReference type="Gene3D" id="1.10.8.1080">
    <property type="match status" value="1"/>
</dbReference>
<proteinExistence type="inferred from homology"/>
<evidence type="ECO:0000256" key="3">
    <source>
        <dbReference type="HAMAP-Rule" id="MF_00068"/>
    </source>
</evidence>
<dbReference type="InterPro" id="IPR005486">
    <property type="entry name" value="Glucokinase_regulatory_CS"/>
</dbReference>
<dbReference type="UniPathway" id="UPA00342"/>
<dbReference type="SUPFAM" id="SSF53697">
    <property type="entry name" value="SIS domain"/>
    <property type="match status" value="1"/>
</dbReference>
<dbReference type="GO" id="GO:0016803">
    <property type="term" value="F:ether hydrolase activity"/>
    <property type="evidence" value="ECO:0007669"/>
    <property type="project" value="TreeGrafter"/>
</dbReference>
<dbReference type="GO" id="GO:0097367">
    <property type="term" value="F:carbohydrate derivative binding"/>
    <property type="evidence" value="ECO:0007669"/>
    <property type="project" value="InterPro"/>
</dbReference>
<dbReference type="InterPro" id="IPR040190">
    <property type="entry name" value="MURQ/GCKR"/>
</dbReference>
<evidence type="ECO:0000256" key="2">
    <source>
        <dbReference type="ARBA" id="ARBA00023277"/>
    </source>
</evidence>
<dbReference type="Gene3D" id="3.40.50.10490">
    <property type="entry name" value="Glucose-6-phosphate isomerase like protein, domain 1"/>
    <property type="match status" value="1"/>
</dbReference>
<dbReference type="PROSITE" id="PS51464">
    <property type="entry name" value="SIS"/>
    <property type="match status" value="1"/>
</dbReference>
<comment type="similarity">
    <text evidence="3">Belongs to the GCKR-like family. MurNAc-6-P etherase subfamily.</text>
</comment>
<dbReference type="CDD" id="cd05007">
    <property type="entry name" value="SIS_Etherase"/>
    <property type="match status" value="1"/>
</dbReference>
<evidence type="ECO:0000313" key="7">
    <source>
        <dbReference type="Proteomes" id="UP000321793"/>
    </source>
</evidence>
<organism evidence="6 7">
    <name type="scientific">Knoellia locipacati</name>
    <dbReference type="NCBI Taxonomy" id="882824"/>
    <lineage>
        <taxon>Bacteria</taxon>
        <taxon>Bacillati</taxon>
        <taxon>Actinomycetota</taxon>
        <taxon>Actinomycetes</taxon>
        <taxon>Micrococcales</taxon>
        <taxon>Intrasporangiaceae</taxon>
        <taxon>Knoellia</taxon>
    </lineage>
</organism>
<protein>
    <recommendedName>
        <fullName evidence="3">N-acetylmuramic acid 6-phosphate etherase</fullName>
        <shortName evidence="3">MurNAc-6-P etherase</shortName>
        <ecNumber evidence="3">4.2.1.126</ecNumber>
    </recommendedName>
    <alternativeName>
        <fullName evidence="3">N-acetylmuramic acid 6-phosphate hydrolase</fullName>
    </alternativeName>
    <alternativeName>
        <fullName evidence="3">N-acetylmuramic acid 6-phosphate lyase</fullName>
    </alternativeName>
</protein>
<name>A0A512T0J4_9MICO</name>
<evidence type="ECO:0000259" key="5">
    <source>
        <dbReference type="PROSITE" id="PS51464"/>
    </source>
</evidence>
<dbReference type="PROSITE" id="PS01272">
    <property type="entry name" value="GCKR"/>
    <property type="match status" value="1"/>
</dbReference>
<dbReference type="HAMAP" id="MF_00068">
    <property type="entry name" value="MurQ"/>
    <property type="match status" value="1"/>
</dbReference>
<comment type="caution">
    <text evidence="6">The sequence shown here is derived from an EMBL/GenBank/DDBJ whole genome shotgun (WGS) entry which is preliminary data.</text>
</comment>
<dbReference type="GO" id="GO:0046348">
    <property type="term" value="P:amino sugar catabolic process"/>
    <property type="evidence" value="ECO:0007669"/>
    <property type="project" value="InterPro"/>
</dbReference>
<feature type="region of interest" description="Disordered" evidence="4">
    <location>
        <begin position="302"/>
        <end position="350"/>
    </location>
</feature>
<comment type="pathway">
    <text evidence="3">Amino-sugar metabolism; N-acetylmuramate degradation.</text>
</comment>
<comment type="catalytic activity">
    <reaction evidence="3">
        <text>N-acetyl-D-muramate 6-phosphate + H2O = N-acetyl-D-glucosamine 6-phosphate + (R)-lactate</text>
        <dbReference type="Rhea" id="RHEA:26410"/>
        <dbReference type="ChEBI" id="CHEBI:15377"/>
        <dbReference type="ChEBI" id="CHEBI:16004"/>
        <dbReference type="ChEBI" id="CHEBI:57513"/>
        <dbReference type="ChEBI" id="CHEBI:58722"/>
        <dbReference type="EC" id="4.2.1.126"/>
    </reaction>
</comment>
<evidence type="ECO:0000256" key="4">
    <source>
        <dbReference type="SAM" id="MobiDB-lite"/>
    </source>
</evidence>
<dbReference type="GO" id="GO:0097173">
    <property type="term" value="P:N-acetylmuramic acid catabolic process"/>
    <property type="evidence" value="ECO:0007669"/>
    <property type="project" value="UniProtKB-UniPathway"/>
</dbReference>
<evidence type="ECO:0000256" key="1">
    <source>
        <dbReference type="ARBA" id="ARBA00023239"/>
    </source>
</evidence>
<dbReference type="NCBIfam" id="NF003915">
    <property type="entry name" value="PRK05441.1"/>
    <property type="match status" value="1"/>
</dbReference>
<dbReference type="RefSeq" id="WP_147064200.1">
    <property type="nucleotide sequence ID" value="NZ_BAABDN010000001.1"/>
</dbReference>
<keyword evidence="2 3" id="KW-0119">Carbohydrate metabolism</keyword>
<comment type="subunit">
    <text evidence="3">Homodimer.</text>
</comment>
<feature type="domain" description="SIS" evidence="5">
    <location>
        <begin position="58"/>
        <end position="219"/>
    </location>
</feature>
<dbReference type="EC" id="4.2.1.126" evidence="3"/>
<dbReference type="GO" id="GO:0016835">
    <property type="term" value="F:carbon-oxygen lyase activity"/>
    <property type="evidence" value="ECO:0007669"/>
    <property type="project" value="UniProtKB-UniRule"/>
</dbReference>
<dbReference type="GO" id="GO:0009254">
    <property type="term" value="P:peptidoglycan turnover"/>
    <property type="evidence" value="ECO:0007669"/>
    <property type="project" value="TreeGrafter"/>
</dbReference>
<dbReference type="EMBL" id="BKBA01000008">
    <property type="protein sequence ID" value="GEQ13711.1"/>
    <property type="molecule type" value="Genomic_DNA"/>
</dbReference>